<evidence type="ECO:0000313" key="3">
    <source>
        <dbReference type="Proteomes" id="UP000018857"/>
    </source>
</evidence>
<proteinExistence type="predicted"/>
<comment type="caution">
    <text evidence="2">The sequence shown here is derived from an EMBL/GenBank/DDBJ whole genome shotgun (WGS) entry which is preliminary data.</text>
</comment>
<keyword evidence="3" id="KW-1185">Reference proteome</keyword>
<dbReference type="OrthoDB" id="9812729at2"/>
<dbReference type="SUPFAM" id="SSF53300">
    <property type="entry name" value="vWA-like"/>
    <property type="match status" value="1"/>
</dbReference>
<gene>
    <name evidence="2" type="ORF">D104_03285</name>
</gene>
<dbReference type="PANTHER" id="PTHR33608">
    <property type="entry name" value="BLL2464 PROTEIN"/>
    <property type="match status" value="1"/>
</dbReference>
<dbReference type="eggNOG" id="COG1721">
    <property type="taxonomic scope" value="Bacteria"/>
</dbReference>
<reference evidence="2 3" key="1">
    <citation type="journal article" date="2014" name="Genome Announc.">
        <title>Draft Genome Sequence of Marinomonas sp. Strain D104, a Polycyclic Aromatic Hydrocarbon-Degrading Bacterium from the Deep-Sea Sediment of the Arctic Ocean.</title>
        <authorList>
            <person name="Dong C."/>
            <person name="Bai X."/>
            <person name="Lai Q."/>
            <person name="Xie Y."/>
            <person name="Chen X."/>
            <person name="Shao Z."/>
        </authorList>
    </citation>
    <scope>NUCLEOTIDE SEQUENCE [LARGE SCALE GENOMIC DNA]</scope>
    <source>
        <strain evidence="2 3">D104</strain>
    </source>
</reference>
<protein>
    <recommendedName>
        <fullName evidence="1">DUF58 domain-containing protein</fullName>
    </recommendedName>
</protein>
<evidence type="ECO:0000259" key="1">
    <source>
        <dbReference type="Pfam" id="PF01882"/>
    </source>
</evidence>
<organism evidence="2 3">
    <name type="scientific">Marinomonas profundimaris</name>
    <dbReference type="NCBI Taxonomy" id="1208321"/>
    <lineage>
        <taxon>Bacteria</taxon>
        <taxon>Pseudomonadati</taxon>
        <taxon>Pseudomonadota</taxon>
        <taxon>Gammaproteobacteria</taxon>
        <taxon>Oceanospirillales</taxon>
        <taxon>Oceanospirillaceae</taxon>
        <taxon>Marinomonas</taxon>
    </lineage>
</organism>
<accession>W1RXI2</accession>
<dbReference type="PANTHER" id="PTHR33608:SF12">
    <property type="entry name" value="DUF58 DOMAIN-CONTAINING PROTEIN"/>
    <property type="match status" value="1"/>
</dbReference>
<evidence type="ECO:0000313" key="2">
    <source>
        <dbReference type="EMBL" id="ETI61921.1"/>
    </source>
</evidence>
<dbReference type="Pfam" id="PF01882">
    <property type="entry name" value="DUF58"/>
    <property type="match status" value="1"/>
</dbReference>
<dbReference type="EMBL" id="AYOZ01000003">
    <property type="protein sequence ID" value="ETI61921.1"/>
    <property type="molecule type" value="Genomic_DNA"/>
</dbReference>
<feature type="domain" description="DUF58" evidence="1">
    <location>
        <begin position="56"/>
        <end position="270"/>
    </location>
</feature>
<dbReference type="AlphaFoldDB" id="W1RXI2"/>
<dbReference type="InterPro" id="IPR036465">
    <property type="entry name" value="vWFA_dom_sf"/>
</dbReference>
<dbReference type="Proteomes" id="UP000018857">
    <property type="component" value="Unassembled WGS sequence"/>
</dbReference>
<sequence>MSPLLSPDSPELDDAHFALLAHYAKHLGRAPKATRFASNTGERRSRQKGHGMEMLELRAYQASDDLRHIDWRVTARTGQTHTRLYAQENDHHQLMLLDLSSSAYFGTRHTFISTRFTQLAGIIAWRSKQQGDTLSYRLAYGDETHASNKSGTLSNLLSKLKSASQLQHRNSESNHASIWSNTLLTSKTHNKDVIILTDKQTWDKSEESALMQLAKHNRVYWIQIFDSNTYNLPAGHYQMADHLGLKQITISKHSMQQVKKDFFDQNAQLRQKLASFGIQHQLFDITESPEKIARYLLSQGAIH</sequence>
<dbReference type="InterPro" id="IPR002881">
    <property type="entry name" value="DUF58"/>
</dbReference>
<dbReference type="STRING" id="1208321.D104_03285"/>
<dbReference type="RefSeq" id="WP_024022866.1">
    <property type="nucleotide sequence ID" value="NZ_AYOZ01000003.1"/>
</dbReference>
<dbReference type="PATRIC" id="fig|1208321.3.peg.657"/>
<name>W1RXI2_9GAMM</name>